<keyword evidence="2" id="KW-1185">Reference proteome</keyword>
<gene>
    <name evidence="1" type="ORF">H2509_04805</name>
</gene>
<dbReference type="Pfam" id="PF09489">
    <property type="entry name" value="CbtB"/>
    <property type="match status" value="1"/>
</dbReference>
<dbReference type="Proteomes" id="UP000541109">
    <property type="component" value="Unassembled WGS sequence"/>
</dbReference>
<dbReference type="EMBL" id="JACFXV010000043">
    <property type="protein sequence ID" value="MBA5776444.1"/>
    <property type="molecule type" value="Genomic_DNA"/>
</dbReference>
<evidence type="ECO:0000313" key="2">
    <source>
        <dbReference type="Proteomes" id="UP000541109"/>
    </source>
</evidence>
<dbReference type="InterPro" id="IPR012667">
    <property type="entry name" value="CbtB_put"/>
</dbReference>
<dbReference type="AlphaFoldDB" id="A0A839ABR9"/>
<sequence length="58" mass="6080">MPSAVSSQSLTSRAALLPTLIFTALFGAFLVYGAGFAHSNVLHNAAHDSRHALGFPCH</sequence>
<reference evidence="1 2" key="1">
    <citation type="submission" date="2020-07" db="EMBL/GenBank/DDBJ databases">
        <title>Stappia sp., F7233, whole genome shotgun sequencing project.</title>
        <authorList>
            <person name="Jiang S."/>
            <person name="Liu Z.W."/>
            <person name="Du Z.J."/>
        </authorList>
    </citation>
    <scope>NUCLEOTIDE SEQUENCE [LARGE SCALE GENOMIC DNA]</scope>
    <source>
        <strain evidence="1 2">F7233</strain>
    </source>
</reference>
<dbReference type="RefSeq" id="WP_182162852.1">
    <property type="nucleotide sequence ID" value="NZ_JACFXV010000043.1"/>
</dbReference>
<name>A0A839ABR9_9HYPH</name>
<organism evidence="1 2">
    <name type="scientific">Stappia albiluteola</name>
    <dbReference type="NCBI Taxonomy" id="2758565"/>
    <lineage>
        <taxon>Bacteria</taxon>
        <taxon>Pseudomonadati</taxon>
        <taxon>Pseudomonadota</taxon>
        <taxon>Alphaproteobacteria</taxon>
        <taxon>Hyphomicrobiales</taxon>
        <taxon>Stappiaceae</taxon>
        <taxon>Stappia</taxon>
    </lineage>
</organism>
<accession>A0A839ABR9</accession>
<protein>
    <submittedName>
        <fullName evidence="1">CbtB-domain containing protein</fullName>
    </submittedName>
</protein>
<evidence type="ECO:0000313" key="1">
    <source>
        <dbReference type="EMBL" id="MBA5776444.1"/>
    </source>
</evidence>
<proteinExistence type="predicted"/>
<dbReference type="NCBIfam" id="TIGR02459">
    <property type="entry name" value="CbtB"/>
    <property type="match status" value="1"/>
</dbReference>
<comment type="caution">
    <text evidence="1">The sequence shown here is derived from an EMBL/GenBank/DDBJ whole genome shotgun (WGS) entry which is preliminary data.</text>
</comment>